<evidence type="ECO:0000256" key="1">
    <source>
        <dbReference type="SAM" id="Phobius"/>
    </source>
</evidence>
<proteinExistence type="predicted"/>
<name>A0A6C0BC61_9ZZZZ</name>
<sequence>MSYSIDDYKKEKRDTKEGVEKKMYEKKEKKVKSYDDFSSLAYETLTRIPFFLIFIILILYFIVSTDIYDKYVLLNINKSFIDENDNKTTSGVLVTGLIMGLLSSILFLANSSGFI</sequence>
<accession>A0A6C0BC61</accession>
<keyword evidence="1" id="KW-1133">Transmembrane helix</keyword>
<dbReference type="AlphaFoldDB" id="A0A6C0BC61"/>
<keyword evidence="1" id="KW-0472">Membrane</keyword>
<feature type="transmembrane region" description="Helical" evidence="1">
    <location>
        <begin position="88"/>
        <end position="109"/>
    </location>
</feature>
<feature type="transmembrane region" description="Helical" evidence="1">
    <location>
        <begin position="48"/>
        <end position="68"/>
    </location>
</feature>
<evidence type="ECO:0000313" key="2">
    <source>
        <dbReference type="EMBL" id="QHS89630.1"/>
    </source>
</evidence>
<organism evidence="2">
    <name type="scientific">viral metagenome</name>
    <dbReference type="NCBI Taxonomy" id="1070528"/>
    <lineage>
        <taxon>unclassified sequences</taxon>
        <taxon>metagenomes</taxon>
        <taxon>organismal metagenomes</taxon>
    </lineage>
</organism>
<protein>
    <submittedName>
        <fullName evidence="2">Uncharacterized protein</fullName>
    </submittedName>
</protein>
<keyword evidence="1" id="KW-0812">Transmembrane</keyword>
<dbReference type="EMBL" id="MN739115">
    <property type="protein sequence ID" value="QHS89630.1"/>
    <property type="molecule type" value="Genomic_DNA"/>
</dbReference>
<reference evidence="2" key="1">
    <citation type="journal article" date="2020" name="Nature">
        <title>Giant virus diversity and host interactions through global metagenomics.</title>
        <authorList>
            <person name="Schulz F."/>
            <person name="Roux S."/>
            <person name="Paez-Espino D."/>
            <person name="Jungbluth S."/>
            <person name="Walsh D.A."/>
            <person name="Denef V.J."/>
            <person name="McMahon K.D."/>
            <person name="Konstantinidis K.T."/>
            <person name="Eloe-Fadrosh E.A."/>
            <person name="Kyrpides N.C."/>
            <person name="Woyke T."/>
        </authorList>
    </citation>
    <scope>NUCLEOTIDE SEQUENCE</scope>
    <source>
        <strain evidence="2">GVMAG-M-3300010160-26</strain>
    </source>
</reference>